<keyword evidence="3" id="KW-1185">Reference proteome</keyword>
<accession>A0A1H2SEA9</accession>
<gene>
    <name evidence="2" type="ORF">SAMN05444338_10260</name>
</gene>
<dbReference type="OrthoDB" id="5772707at2"/>
<dbReference type="AlphaFoldDB" id="A0A1H2SEA9"/>
<feature type="transmembrane region" description="Helical" evidence="1">
    <location>
        <begin position="6"/>
        <end position="23"/>
    </location>
</feature>
<name>A0A1H2SEA9_9FLAO</name>
<feature type="transmembrane region" description="Helical" evidence="1">
    <location>
        <begin position="35"/>
        <end position="52"/>
    </location>
</feature>
<organism evidence="2 3">
    <name type="scientific">Flavobacterium degerlachei</name>
    <dbReference type="NCBI Taxonomy" id="229203"/>
    <lineage>
        <taxon>Bacteria</taxon>
        <taxon>Pseudomonadati</taxon>
        <taxon>Bacteroidota</taxon>
        <taxon>Flavobacteriia</taxon>
        <taxon>Flavobacteriales</taxon>
        <taxon>Flavobacteriaceae</taxon>
        <taxon>Flavobacterium</taxon>
    </lineage>
</organism>
<dbReference type="RefSeq" id="WP_091429257.1">
    <property type="nucleotide sequence ID" value="NZ_FNMV01000002.1"/>
</dbReference>
<proteinExistence type="predicted"/>
<keyword evidence="1" id="KW-0812">Transmembrane</keyword>
<evidence type="ECO:0000313" key="2">
    <source>
        <dbReference type="EMBL" id="SDW30023.1"/>
    </source>
</evidence>
<dbReference type="EMBL" id="FNMV01000002">
    <property type="protein sequence ID" value="SDW30023.1"/>
    <property type="molecule type" value="Genomic_DNA"/>
</dbReference>
<keyword evidence="1" id="KW-0472">Membrane</keyword>
<keyword evidence="1" id="KW-1133">Transmembrane helix</keyword>
<dbReference type="Proteomes" id="UP000198569">
    <property type="component" value="Unassembled WGS sequence"/>
</dbReference>
<reference evidence="3" key="1">
    <citation type="submission" date="2016-10" db="EMBL/GenBank/DDBJ databases">
        <authorList>
            <person name="Varghese N."/>
            <person name="Submissions S."/>
        </authorList>
    </citation>
    <scope>NUCLEOTIDE SEQUENCE [LARGE SCALE GENOMIC DNA]</scope>
    <source>
        <strain evidence="3">DSM 15718</strain>
    </source>
</reference>
<evidence type="ECO:0000256" key="1">
    <source>
        <dbReference type="SAM" id="Phobius"/>
    </source>
</evidence>
<protein>
    <submittedName>
        <fullName evidence="2">Uncharacterized protein</fullName>
    </submittedName>
</protein>
<evidence type="ECO:0000313" key="3">
    <source>
        <dbReference type="Proteomes" id="UP000198569"/>
    </source>
</evidence>
<feature type="transmembrane region" description="Helical" evidence="1">
    <location>
        <begin position="85"/>
        <end position="103"/>
    </location>
</feature>
<sequence length="110" mass="12544">MLETIISGLILMIVSGLAFIAYNHPDFYARKIDSVLFLIFSSFVCLNVYNSTLEKSFSILEKTIPKEKRMIAYNLLTESKISDKYVFGGYLAITLYLCLLGLLKVMRNKT</sequence>